<feature type="chain" id="PRO_5015188609" description="Secreted protein" evidence="2">
    <location>
        <begin position="30"/>
        <end position="85"/>
    </location>
</feature>
<keyword evidence="1" id="KW-0472">Membrane</keyword>
<evidence type="ECO:0000256" key="1">
    <source>
        <dbReference type="SAM" id="Phobius"/>
    </source>
</evidence>
<protein>
    <recommendedName>
        <fullName evidence="4">Secreted protein</fullName>
    </recommendedName>
</protein>
<dbReference type="AlphaFoldDB" id="A0A2P2LL94"/>
<feature type="signal peptide" evidence="2">
    <location>
        <begin position="1"/>
        <end position="29"/>
    </location>
</feature>
<evidence type="ECO:0000313" key="3">
    <source>
        <dbReference type="EMBL" id="MBX18744.1"/>
    </source>
</evidence>
<keyword evidence="1" id="KW-1133">Transmembrane helix</keyword>
<name>A0A2P2LL94_RHIMU</name>
<feature type="transmembrane region" description="Helical" evidence="1">
    <location>
        <begin position="41"/>
        <end position="65"/>
    </location>
</feature>
<reference evidence="3" key="1">
    <citation type="submission" date="2018-02" db="EMBL/GenBank/DDBJ databases">
        <title>Rhizophora mucronata_Transcriptome.</title>
        <authorList>
            <person name="Meera S.P."/>
            <person name="Sreeshan A."/>
            <person name="Augustine A."/>
        </authorList>
    </citation>
    <scope>NUCLEOTIDE SEQUENCE</scope>
    <source>
        <tissue evidence="3">Leaf</tissue>
    </source>
</reference>
<proteinExistence type="predicted"/>
<accession>A0A2P2LL94</accession>
<dbReference type="EMBL" id="GGEC01038260">
    <property type="protein sequence ID" value="MBX18744.1"/>
    <property type="molecule type" value="Transcribed_RNA"/>
</dbReference>
<evidence type="ECO:0008006" key="4">
    <source>
        <dbReference type="Google" id="ProtNLM"/>
    </source>
</evidence>
<sequence length="85" mass="9750">MQAAMLHKLLQSSSLLLSLLVAQLPHHSAQCNRMCTSYITIIIRFANVEIFTVLGTFNISLALILQIYWQQDRKSTCMCSRKKTY</sequence>
<evidence type="ECO:0000256" key="2">
    <source>
        <dbReference type="SAM" id="SignalP"/>
    </source>
</evidence>
<keyword evidence="2" id="KW-0732">Signal</keyword>
<organism evidence="3">
    <name type="scientific">Rhizophora mucronata</name>
    <name type="common">Asiatic mangrove</name>
    <dbReference type="NCBI Taxonomy" id="61149"/>
    <lineage>
        <taxon>Eukaryota</taxon>
        <taxon>Viridiplantae</taxon>
        <taxon>Streptophyta</taxon>
        <taxon>Embryophyta</taxon>
        <taxon>Tracheophyta</taxon>
        <taxon>Spermatophyta</taxon>
        <taxon>Magnoliopsida</taxon>
        <taxon>eudicotyledons</taxon>
        <taxon>Gunneridae</taxon>
        <taxon>Pentapetalae</taxon>
        <taxon>rosids</taxon>
        <taxon>fabids</taxon>
        <taxon>Malpighiales</taxon>
        <taxon>Rhizophoraceae</taxon>
        <taxon>Rhizophora</taxon>
    </lineage>
</organism>
<keyword evidence="1" id="KW-0812">Transmembrane</keyword>